<dbReference type="EMBL" id="CP032153">
    <property type="protein sequence ID" value="AYN19517.1"/>
    <property type="molecule type" value="Genomic_DNA"/>
</dbReference>
<keyword evidence="1" id="KW-0472">Membrane</keyword>
<dbReference type="RefSeq" id="WP_121737919.1">
    <property type="nucleotide sequence ID" value="NZ_CP032153.1"/>
</dbReference>
<evidence type="ECO:0000256" key="1">
    <source>
        <dbReference type="SAM" id="Phobius"/>
    </source>
</evidence>
<dbReference type="KEGG" id="aaqu:D3M96_02575"/>
<keyword evidence="1" id="KW-1133">Transmembrane helix</keyword>
<accession>A0A3G2HR51</accession>
<evidence type="ECO:0008006" key="4">
    <source>
        <dbReference type="Google" id="ProtNLM"/>
    </source>
</evidence>
<proteinExistence type="predicted"/>
<evidence type="ECO:0000313" key="2">
    <source>
        <dbReference type="EMBL" id="AYN19517.1"/>
    </source>
</evidence>
<dbReference type="Proteomes" id="UP000268070">
    <property type="component" value="Chromosome"/>
</dbReference>
<dbReference type="AlphaFoldDB" id="A0A3G2HR51"/>
<keyword evidence="1" id="KW-0812">Transmembrane</keyword>
<protein>
    <recommendedName>
        <fullName evidence="4">General secretion pathway protein C</fullName>
    </recommendedName>
</protein>
<name>A0A3G2HR51_9BURK</name>
<organism evidence="2 3">
    <name type="scientific">Alcaligenes aquatilis</name>
    <dbReference type="NCBI Taxonomy" id="323284"/>
    <lineage>
        <taxon>Bacteria</taxon>
        <taxon>Pseudomonadati</taxon>
        <taxon>Pseudomonadota</taxon>
        <taxon>Betaproteobacteria</taxon>
        <taxon>Burkholderiales</taxon>
        <taxon>Alcaligenaceae</taxon>
        <taxon>Alcaligenes</taxon>
    </lineage>
</organism>
<reference evidence="2 3" key="1">
    <citation type="submission" date="2018-09" db="EMBL/GenBank/DDBJ databases">
        <title>Complete genome sequence of the hydrocarbonoclastic bacterium Alcaligenes aquatilis QD168, isolated from a crude-oil polluted marine sediment of Central Chile.</title>
        <authorList>
            <person name="Duran R.E."/>
            <person name="Barra B."/>
            <person name="Salva-Serra F."/>
            <person name="Mendez V."/>
            <person name="Moore E.R.B."/>
            <person name="Seeger M."/>
        </authorList>
    </citation>
    <scope>NUCLEOTIDE SEQUENCE [LARGE SCALE GENOMIC DNA]</scope>
    <source>
        <strain evidence="2 3">QD168</strain>
    </source>
</reference>
<evidence type="ECO:0000313" key="3">
    <source>
        <dbReference type="Proteomes" id="UP000268070"/>
    </source>
</evidence>
<dbReference type="OrthoDB" id="8687760at2"/>
<sequence length="145" mass="15468">MHTTLKLMSPARVVHIVGALLFVGGLLLWSYKLHRVEPTPVPSTPAVQSASDPASEIVAGWLGPGDVRLNISVVGLMRRQDKAVVVLTINDGPPTAYMSGETLMRDVILKSVDADGITVERSGGGLRIEAPARLEPDPSAIVRVR</sequence>
<feature type="transmembrane region" description="Helical" evidence="1">
    <location>
        <begin position="12"/>
        <end position="31"/>
    </location>
</feature>
<gene>
    <name evidence="2" type="ORF">D3M96_02575</name>
</gene>